<name>A0A0P0Z3P4_9HYPH</name>
<accession>A0A0P0Z3P4</accession>
<dbReference type="EMBL" id="LC066377">
    <property type="protein sequence ID" value="BAT28628.1"/>
    <property type="molecule type" value="Genomic_DNA"/>
</dbReference>
<reference evidence="1" key="1">
    <citation type="journal article" date="2015" name="Proc. Natl. Acad. Sci. U.S.A.">
        <title>Bacterial clade with the ribosomal RNA operon on a small plasmid rather than the chromosome.</title>
        <authorList>
            <person name="Anda M."/>
            <person name="Ohtsubo Y."/>
            <person name="Okubo T."/>
            <person name="Sugawara M."/>
            <person name="Nagata Y."/>
            <person name="Tsuda M."/>
            <person name="Minamisawa K."/>
            <person name="Mitsui H."/>
        </authorList>
    </citation>
    <scope>NUCLEOTIDE SEQUENCE</scope>
    <source>
        <strain evidence="1">JCM 14755</strain>
    </source>
</reference>
<dbReference type="AlphaFoldDB" id="A0A0P0Z3P4"/>
<proteinExistence type="predicted"/>
<sequence>MILNRNPVTSKVDDIPGIKVVETFKEGVSVYSRTEQQGGLPGPMGPRLGAKATRTAFRVDDGQGMILGCFCCGGFAGLDAKKAAEAMTLVADSRLFA</sequence>
<organism evidence="1">
    <name type="scientific">Aureimonas frigidaquae</name>
    <dbReference type="NCBI Taxonomy" id="424757"/>
    <lineage>
        <taxon>Bacteria</taxon>
        <taxon>Pseudomonadati</taxon>
        <taxon>Pseudomonadota</taxon>
        <taxon>Alphaproteobacteria</taxon>
        <taxon>Hyphomicrobiales</taxon>
        <taxon>Aurantimonadaceae</taxon>
        <taxon>Aureimonas</taxon>
    </lineage>
</organism>
<protein>
    <submittedName>
        <fullName evidence="1">Exoenzyme regulatory protein</fullName>
    </submittedName>
</protein>
<evidence type="ECO:0000313" key="1">
    <source>
        <dbReference type="EMBL" id="BAT28628.1"/>
    </source>
</evidence>